<dbReference type="AlphaFoldDB" id="A0A4Y2DN17"/>
<sequence length="178" mass="19552">MEIARSKVRTIGWMIKKRSELRGGDERAIFCLNTVNTWLNELAAEEYDMGILKLGNIYEKCLNAGVPATNENNGSSGAFNGGNLTLAFKQHSPAKRGYFETDLVIVNRWQVTGTSLSWHPLSKLPRHTSRRTFGSMRMILCSTGPSHGGSLLESGLEHGAFDSEADTLTLGHRGLNSV</sequence>
<dbReference type="Proteomes" id="UP000499080">
    <property type="component" value="Unassembled WGS sequence"/>
</dbReference>
<name>A0A4Y2DN17_ARAVE</name>
<evidence type="ECO:0000313" key="1">
    <source>
        <dbReference type="EMBL" id="GBM17567.1"/>
    </source>
</evidence>
<dbReference type="EMBL" id="BGPR01000390">
    <property type="protein sequence ID" value="GBM17567.1"/>
    <property type="molecule type" value="Genomic_DNA"/>
</dbReference>
<proteinExistence type="predicted"/>
<comment type="caution">
    <text evidence="1">The sequence shown here is derived from an EMBL/GenBank/DDBJ whole genome shotgun (WGS) entry which is preliminary data.</text>
</comment>
<accession>A0A4Y2DN17</accession>
<reference evidence="1 2" key="1">
    <citation type="journal article" date="2019" name="Sci. Rep.">
        <title>Orb-weaving spider Araneus ventricosus genome elucidates the spidroin gene catalogue.</title>
        <authorList>
            <person name="Kono N."/>
            <person name="Nakamura H."/>
            <person name="Ohtoshi R."/>
            <person name="Moran D.A.P."/>
            <person name="Shinohara A."/>
            <person name="Yoshida Y."/>
            <person name="Fujiwara M."/>
            <person name="Mori M."/>
            <person name="Tomita M."/>
            <person name="Arakawa K."/>
        </authorList>
    </citation>
    <scope>NUCLEOTIDE SEQUENCE [LARGE SCALE GENOMIC DNA]</scope>
</reference>
<evidence type="ECO:0000313" key="2">
    <source>
        <dbReference type="Proteomes" id="UP000499080"/>
    </source>
</evidence>
<protein>
    <submittedName>
        <fullName evidence="1">Uncharacterized protein</fullName>
    </submittedName>
</protein>
<keyword evidence="2" id="KW-1185">Reference proteome</keyword>
<organism evidence="1 2">
    <name type="scientific">Araneus ventricosus</name>
    <name type="common">Orbweaver spider</name>
    <name type="synonym">Epeira ventricosa</name>
    <dbReference type="NCBI Taxonomy" id="182803"/>
    <lineage>
        <taxon>Eukaryota</taxon>
        <taxon>Metazoa</taxon>
        <taxon>Ecdysozoa</taxon>
        <taxon>Arthropoda</taxon>
        <taxon>Chelicerata</taxon>
        <taxon>Arachnida</taxon>
        <taxon>Araneae</taxon>
        <taxon>Araneomorphae</taxon>
        <taxon>Entelegynae</taxon>
        <taxon>Araneoidea</taxon>
        <taxon>Araneidae</taxon>
        <taxon>Araneus</taxon>
    </lineage>
</organism>
<gene>
    <name evidence="1" type="ORF">AVEN_121455_1</name>
</gene>